<evidence type="ECO:0000313" key="2">
    <source>
        <dbReference type="EMBL" id="EPB65202.1"/>
    </source>
</evidence>
<proteinExistence type="predicted"/>
<name>A0A0D6LBN4_9BILA</name>
<feature type="transmembrane region" description="Helical" evidence="1">
    <location>
        <begin position="124"/>
        <end position="149"/>
    </location>
</feature>
<evidence type="ECO:0000313" key="3">
    <source>
        <dbReference type="Proteomes" id="UP000054495"/>
    </source>
</evidence>
<dbReference type="EMBL" id="KE130188">
    <property type="protein sequence ID" value="EPB65202.1"/>
    <property type="molecule type" value="Genomic_DNA"/>
</dbReference>
<dbReference type="AlphaFoldDB" id="A0A0D6LBN4"/>
<gene>
    <name evidence="2" type="ORF">ANCCEY_15735</name>
</gene>
<keyword evidence="1" id="KW-0812">Transmembrane</keyword>
<feature type="transmembrane region" description="Helical" evidence="1">
    <location>
        <begin position="99"/>
        <end position="118"/>
    </location>
</feature>
<protein>
    <submittedName>
        <fullName evidence="2">Uncharacterized protein</fullName>
    </submittedName>
</protein>
<keyword evidence="1" id="KW-0472">Membrane</keyword>
<accession>A0A0D6LBN4</accession>
<dbReference type="Proteomes" id="UP000054495">
    <property type="component" value="Unassembled WGS sequence"/>
</dbReference>
<feature type="non-terminal residue" evidence="2">
    <location>
        <position position="210"/>
    </location>
</feature>
<evidence type="ECO:0000256" key="1">
    <source>
        <dbReference type="SAM" id="Phobius"/>
    </source>
</evidence>
<keyword evidence="1" id="KW-1133">Transmembrane helix</keyword>
<keyword evidence="3" id="KW-1185">Reference proteome</keyword>
<sequence length="210" mass="23212">MSVDDVSHASFDDYDVVDLDEELYRAFLEQREEWSKSYQVSQCITGCLSSVQYSIGKLFLVTLLQRFITSSHLPTSVKHISSIFLGLLVLLDWISSKELMLAILAGALCLVFMVAVSASQHKGFIITCACIASILLLQCFTSASDFVAVRGIVMVLAMKVSSLAFDQCGSARVANVIPFFAYLANPATLIFGPFHTFQEFETTLIRKTPK</sequence>
<organism evidence="2 3">
    <name type="scientific">Ancylostoma ceylanicum</name>
    <dbReference type="NCBI Taxonomy" id="53326"/>
    <lineage>
        <taxon>Eukaryota</taxon>
        <taxon>Metazoa</taxon>
        <taxon>Ecdysozoa</taxon>
        <taxon>Nematoda</taxon>
        <taxon>Chromadorea</taxon>
        <taxon>Rhabditida</taxon>
        <taxon>Rhabditina</taxon>
        <taxon>Rhabditomorpha</taxon>
        <taxon>Strongyloidea</taxon>
        <taxon>Ancylostomatidae</taxon>
        <taxon>Ancylostomatinae</taxon>
        <taxon>Ancylostoma</taxon>
    </lineage>
</organism>
<reference evidence="2 3" key="1">
    <citation type="submission" date="2013-05" db="EMBL/GenBank/DDBJ databases">
        <title>Draft genome of the parasitic nematode Anyclostoma ceylanicum.</title>
        <authorList>
            <person name="Mitreva M."/>
        </authorList>
    </citation>
    <scope>NUCLEOTIDE SEQUENCE [LARGE SCALE GENOMIC DNA]</scope>
</reference>